<feature type="domain" description="Sulfatase-modifying factor enzyme-like" evidence="3">
    <location>
        <begin position="42"/>
        <end position="278"/>
    </location>
</feature>
<feature type="signal peptide" evidence="2">
    <location>
        <begin position="1"/>
        <end position="26"/>
    </location>
</feature>
<organism evidence="4 5">
    <name type="scientific">Catalinimonas alkaloidigena</name>
    <dbReference type="NCBI Taxonomy" id="1075417"/>
    <lineage>
        <taxon>Bacteria</taxon>
        <taxon>Pseudomonadati</taxon>
        <taxon>Bacteroidota</taxon>
        <taxon>Cytophagia</taxon>
        <taxon>Cytophagales</taxon>
        <taxon>Catalimonadaceae</taxon>
        <taxon>Catalinimonas</taxon>
    </lineage>
</organism>
<dbReference type="AlphaFoldDB" id="A0A1G9ITJ9"/>
<keyword evidence="2" id="KW-0732">Signal</keyword>
<dbReference type="OrthoDB" id="1491336at2"/>
<reference evidence="4 5" key="1">
    <citation type="submission" date="2016-10" db="EMBL/GenBank/DDBJ databases">
        <authorList>
            <person name="de Groot N.N."/>
        </authorList>
    </citation>
    <scope>NUCLEOTIDE SEQUENCE [LARGE SCALE GENOMIC DNA]</scope>
    <source>
        <strain evidence="4 5">DSM 25186</strain>
    </source>
</reference>
<keyword evidence="5" id="KW-1185">Reference proteome</keyword>
<dbReference type="SUPFAM" id="SSF56436">
    <property type="entry name" value="C-type lectin-like"/>
    <property type="match status" value="1"/>
</dbReference>
<dbReference type="PANTHER" id="PTHR23150:SF19">
    <property type="entry name" value="FORMYLGLYCINE-GENERATING ENZYME"/>
    <property type="match status" value="1"/>
</dbReference>
<dbReference type="STRING" id="1075417.SAMN05421823_105101"/>
<evidence type="ECO:0000256" key="1">
    <source>
        <dbReference type="SAM" id="MobiDB-lite"/>
    </source>
</evidence>
<evidence type="ECO:0000313" key="5">
    <source>
        <dbReference type="Proteomes" id="UP000198510"/>
    </source>
</evidence>
<dbReference type="InterPro" id="IPR042095">
    <property type="entry name" value="SUMF_sf"/>
</dbReference>
<dbReference type="PANTHER" id="PTHR23150">
    <property type="entry name" value="SULFATASE MODIFYING FACTOR 1, 2"/>
    <property type="match status" value="1"/>
</dbReference>
<sequence>MNYPLLRMLFLWGTMLLVWPAAGQNAFTPYTETLPVFNLTFDLVPIPGGTYQMGSRSLESYRKDDEGPQHQETVEPFWMMTHEVTWNLYDKFVMLNTNAQQVAAAEKLPPGVDGVSRATPPYVDMSFGMGKDGYPATGMTNFAAARFCEWLTALTGHFYRLPTEAEWEYACRAGTTTAYSFGDDASRLSDYAWAYDNSNNKYQKVGQKKPNPWGLYDMHGNVAEWTLNQYTTDGYQRTQGQPWSPPTQLYPRTVRGGSWDDDPGELRSAARRGSSPKWKKRDPQVPKSLWWLTDASFVGFRVIRPQNPPPKSEWKKYWLEPIEEL</sequence>
<evidence type="ECO:0000313" key="4">
    <source>
        <dbReference type="EMBL" id="SDL28395.1"/>
    </source>
</evidence>
<dbReference type="EMBL" id="FNFO01000005">
    <property type="protein sequence ID" value="SDL28395.1"/>
    <property type="molecule type" value="Genomic_DNA"/>
</dbReference>
<accession>A0A1G9ITJ9</accession>
<evidence type="ECO:0000256" key="2">
    <source>
        <dbReference type="SAM" id="SignalP"/>
    </source>
</evidence>
<dbReference type="InterPro" id="IPR016187">
    <property type="entry name" value="CTDL_fold"/>
</dbReference>
<dbReference type="RefSeq" id="WP_089683066.1">
    <property type="nucleotide sequence ID" value="NZ_FNFO01000005.1"/>
</dbReference>
<dbReference type="Proteomes" id="UP000198510">
    <property type="component" value="Unassembled WGS sequence"/>
</dbReference>
<dbReference type="GO" id="GO:0120147">
    <property type="term" value="F:formylglycine-generating oxidase activity"/>
    <property type="evidence" value="ECO:0007669"/>
    <property type="project" value="TreeGrafter"/>
</dbReference>
<dbReference type="InterPro" id="IPR051043">
    <property type="entry name" value="Sulfatase_Mod_Factor_Kinase"/>
</dbReference>
<feature type="chain" id="PRO_5011444163" evidence="2">
    <location>
        <begin position="27"/>
        <end position="325"/>
    </location>
</feature>
<feature type="region of interest" description="Disordered" evidence="1">
    <location>
        <begin position="256"/>
        <end position="284"/>
    </location>
</feature>
<protein>
    <submittedName>
        <fullName evidence="4">Formylglycine-generating enzyme, required for sulfatase activity, contains SUMF1/FGE domain</fullName>
    </submittedName>
</protein>
<dbReference type="Gene3D" id="3.90.1580.10">
    <property type="entry name" value="paralog of FGE (formylglycine-generating enzyme)"/>
    <property type="match status" value="1"/>
</dbReference>
<dbReference type="InterPro" id="IPR005532">
    <property type="entry name" value="SUMF_dom"/>
</dbReference>
<gene>
    <name evidence="4" type="ORF">SAMN05421823_105101</name>
</gene>
<evidence type="ECO:0000259" key="3">
    <source>
        <dbReference type="Pfam" id="PF03781"/>
    </source>
</evidence>
<proteinExistence type="predicted"/>
<dbReference type="Pfam" id="PF03781">
    <property type="entry name" value="FGE-sulfatase"/>
    <property type="match status" value="1"/>
</dbReference>
<name>A0A1G9ITJ9_9BACT</name>